<organism evidence="1">
    <name type="scientific">marine metagenome</name>
    <dbReference type="NCBI Taxonomy" id="408172"/>
    <lineage>
        <taxon>unclassified sequences</taxon>
        <taxon>metagenomes</taxon>
        <taxon>ecological metagenomes</taxon>
    </lineage>
</organism>
<proteinExistence type="predicted"/>
<sequence length="119" mass="12434">MAMKQIFFDGKGNLHLKDVPSPSLMSGNILVQNANSLISTGTEAMALSGGGSLIGSALRRPELVRRALKLVSDRGIKNALGIIRDASETWYPLGYSSAGTVIEVGDGVKGFVAGDRVAC</sequence>
<name>A0A382URX2_9ZZZZ</name>
<protein>
    <submittedName>
        <fullName evidence="1">Uncharacterized protein</fullName>
    </submittedName>
</protein>
<feature type="non-terminal residue" evidence="1">
    <location>
        <position position="119"/>
    </location>
</feature>
<gene>
    <name evidence="1" type="ORF">METZ01_LOCUS389409</name>
</gene>
<accession>A0A382URX2</accession>
<dbReference type="Gene3D" id="3.90.180.10">
    <property type="entry name" value="Medium-chain alcohol dehydrogenases, catalytic domain"/>
    <property type="match status" value="1"/>
</dbReference>
<dbReference type="AlphaFoldDB" id="A0A382URX2"/>
<dbReference type="InterPro" id="IPR011032">
    <property type="entry name" value="GroES-like_sf"/>
</dbReference>
<reference evidence="1" key="1">
    <citation type="submission" date="2018-05" db="EMBL/GenBank/DDBJ databases">
        <authorList>
            <person name="Lanie J.A."/>
            <person name="Ng W.-L."/>
            <person name="Kazmierczak K.M."/>
            <person name="Andrzejewski T.M."/>
            <person name="Davidsen T.M."/>
            <person name="Wayne K.J."/>
            <person name="Tettelin H."/>
            <person name="Glass J.I."/>
            <person name="Rusch D."/>
            <person name="Podicherti R."/>
            <person name="Tsui H.-C.T."/>
            <person name="Winkler M.E."/>
        </authorList>
    </citation>
    <scope>NUCLEOTIDE SEQUENCE</scope>
</reference>
<dbReference type="SUPFAM" id="SSF50129">
    <property type="entry name" value="GroES-like"/>
    <property type="match status" value="1"/>
</dbReference>
<dbReference type="EMBL" id="UINC01146053">
    <property type="protein sequence ID" value="SVD36555.1"/>
    <property type="molecule type" value="Genomic_DNA"/>
</dbReference>
<evidence type="ECO:0000313" key="1">
    <source>
        <dbReference type="EMBL" id="SVD36555.1"/>
    </source>
</evidence>